<reference evidence="1 2" key="1">
    <citation type="submission" date="2016-11" db="EMBL/GenBank/DDBJ databases">
        <authorList>
            <person name="Jaros S."/>
            <person name="Januszkiewicz K."/>
            <person name="Wedrychowicz H."/>
        </authorList>
    </citation>
    <scope>NUCLEOTIDE SEQUENCE [LARGE SCALE GENOMIC DNA]</scope>
    <source>
        <strain evidence="1 2">GAS138</strain>
    </source>
</reference>
<organism evidence="1 2">
    <name type="scientific">Bradyrhizobium erythrophlei</name>
    <dbReference type="NCBI Taxonomy" id="1437360"/>
    <lineage>
        <taxon>Bacteria</taxon>
        <taxon>Pseudomonadati</taxon>
        <taxon>Pseudomonadota</taxon>
        <taxon>Alphaproteobacteria</taxon>
        <taxon>Hyphomicrobiales</taxon>
        <taxon>Nitrobacteraceae</taxon>
        <taxon>Bradyrhizobium</taxon>
    </lineage>
</organism>
<dbReference type="Proteomes" id="UP000189796">
    <property type="component" value="Chromosome I"/>
</dbReference>
<evidence type="ECO:0000313" key="2">
    <source>
        <dbReference type="Proteomes" id="UP000189796"/>
    </source>
</evidence>
<evidence type="ECO:0000313" key="1">
    <source>
        <dbReference type="EMBL" id="SHG48544.1"/>
    </source>
</evidence>
<dbReference type="AlphaFoldDB" id="A0A1M5K724"/>
<protein>
    <submittedName>
        <fullName evidence="1">Uncharacterized protein</fullName>
    </submittedName>
</protein>
<sequence>MVSLSIRLAEYEREGNHENVDANIIADVQDSIPAMLCGVRHDEGPHNSCSVVTRLNEIVYSGAVLINQYPSVTGAMEIDVGHILPPSIAFRHEV</sequence>
<name>A0A1M5K724_9BRAD</name>
<accession>A0A1M5K724</accession>
<proteinExistence type="predicted"/>
<dbReference type="EMBL" id="LT670817">
    <property type="protein sequence ID" value="SHG48544.1"/>
    <property type="molecule type" value="Genomic_DNA"/>
</dbReference>
<gene>
    <name evidence="1" type="ORF">SAMN05443248_1706</name>
</gene>